<dbReference type="RefSeq" id="WP_272470632.1">
    <property type="nucleotide sequence ID" value="NZ_JAMRYU010000021.1"/>
</dbReference>
<protein>
    <submittedName>
        <fullName evidence="2">ORF6N domain-containing protein</fullName>
    </submittedName>
</protein>
<feature type="domain" description="KilA-N DNA-binding" evidence="1">
    <location>
        <begin position="14"/>
        <end position="66"/>
    </location>
</feature>
<evidence type="ECO:0000259" key="1">
    <source>
        <dbReference type="Pfam" id="PF10543"/>
    </source>
</evidence>
<accession>A0A9X3XM46</accession>
<gene>
    <name evidence="2" type="ORF">NE398_17210</name>
</gene>
<name>A0A9X3XM46_9CLOT</name>
<sequence length="71" mass="8291">MNNQIVKINNTDLSVKEFNGQRVVTFKDIDMLHERVEGTAKRNFADNKKHFIENVDYFELSKNDVGTDFVL</sequence>
<proteinExistence type="predicted"/>
<dbReference type="Proteomes" id="UP001141183">
    <property type="component" value="Unassembled WGS sequence"/>
</dbReference>
<feature type="non-terminal residue" evidence="2">
    <location>
        <position position="71"/>
    </location>
</feature>
<dbReference type="EMBL" id="JAMRYU010000021">
    <property type="protein sequence ID" value="MDC4241875.1"/>
    <property type="molecule type" value="Genomic_DNA"/>
</dbReference>
<dbReference type="AlphaFoldDB" id="A0A9X3XM46"/>
<dbReference type="Pfam" id="PF10543">
    <property type="entry name" value="ORF6N"/>
    <property type="match status" value="1"/>
</dbReference>
<evidence type="ECO:0000313" key="2">
    <source>
        <dbReference type="EMBL" id="MDC4241875.1"/>
    </source>
</evidence>
<keyword evidence="3" id="KW-1185">Reference proteome</keyword>
<comment type="caution">
    <text evidence="2">The sequence shown here is derived from an EMBL/GenBank/DDBJ whole genome shotgun (WGS) entry which is preliminary data.</text>
</comment>
<reference evidence="2" key="1">
    <citation type="submission" date="2022-05" db="EMBL/GenBank/DDBJ databases">
        <title>Draft genome sequence of Clostridium tertium strain CP3 isolated from Peru.</title>
        <authorList>
            <person name="Hurtado R."/>
            <person name="Lima L."/>
            <person name="Sousa T."/>
            <person name="Jaiswal A.K."/>
            <person name="Tiwari S."/>
            <person name="Maturrano L."/>
            <person name="Brenig B."/>
            <person name="Azevedo V."/>
        </authorList>
    </citation>
    <scope>NUCLEOTIDE SEQUENCE</scope>
    <source>
        <strain evidence="2">CP3</strain>
    </source>
</reference>
<organism evidence="2 3">
    <name type="scientific">Clostridium tertium</name>
    <dbReference type="NCBI Taxonomy" id="1559"/>
    <lineage>
        <taxon>Bacteria</taxon>
        <taxon>Bacillati</taxon>
        <taxon>Bacillota</taxon>
        <taxon>Clostridia</taxon>
        <taxon>Eubacteriales</taxon>
        <taxon>Clostridiaceae</taxon>
        <taxon>Clostridium</taxon>
    </lineage>
</organism>
<evidence type="ECO:0000313" key="3">
    <source>
        <dbReference type="Proteomes" id="UP001141183"/>
    </source>
</evidence>
<dbReference type="InterPro" id="IPR018873">
    <property type="entry name" value="KilA-N_DNA-bd_domain"/>
</dbReference>